<feature type="transmembrane region" description="Helical" evidence="5">
    <location>
        <begin position="334"/>
        <end position="351"/>
    </location>
</feature>
<comment type="subcellular location">
    <subcellularLocation>
        <location evidence="1">Membrane</location>
        <topology evidence="1">Multi-pass membrane protein</topology>
    </subcellularLocation>
</comment>
<dbReference type="OrthoDB" id="655540at2759"/>
<dbReference type="EMBL" id="OV121132">
    <property type="protein sequence ID" value="CAH0546045.1"/>
    <property type="molecule type" value="Genomic_DNA"/>
</dbReference>
<feature type="transmembrane region" description="Helical" evidence="5">
    <location>
        <begin position="123"/>
        <end position="141"/>
    </location>
</feature>
<name>A0A9P0AQM3_BRAAE</name>
<keyword evidence="8" id="KW-1185">Reference proteome</keyword>
<dbReference type="PANTHER" id="PTHR22950:SF703">
    <property type="entry name" value="AMINO ACID TRANSPORTER TRANSMEMBRANE DOMAIN-CONTAINING PROTEIN"/>
    <property type="match status" value="1"/>
</dbReference>
<feature type="transmembrane region" description="Helical" evidence="5">
    <location>
        <begin position="357"/>
        <end position="379"/>
    </location>
</feature>
<evidence type="ECO:0000259" key="6">
    <source>
        <dbReference type="Pfam" id="PF01490"/>
    </source>
</evidence>
<feature type="transmembrane region" description="Helical" evidence="5">
    <location>
        <begin position="291"/>
        <end position="313"/>
    </location>
</feature>
<dbReference type="AlphaFoldDB" id="A0A9P0AQM3"/>
<organism evidence="7 8">
    <name type="scientific">Brassicogethes aeneus</name>
    <name type="common">Rape pollen beetle</name>
    <name type="synonym">Meligethes aeneus</name>
    <dbReference type="NCBI Taxonomy" id="1431903"/>
    <lineage>
        <taxon>Eukaryota</taxon>
        <taxon>Metazoa</taxon>
        <taxon>Ecdysozoa</taxon>
        <taxon>Arthropoda</taxon>
        <taxon>Hexapoda</taxon>
        <taxon>Insecta</taxon>
        <taxon>Pterygota</taxon>
        <taxon>Neoptera</taxon>
        <taxon>Endopterygota</taxon>
        <taxon>Coleoptera</taxon>
        <taxon>Polyphaga</taxon>
        <taxon>Cucujiformia</taxon>
        <taxon>Nitidulidae</taxon>
        <taxon>Meligethinae</taxon>
        <taxon>Brassicogethes</taxon>
    </lineage>
</organism>
<gene>
    <name evidence="7" type="ORF">MELIAE_LOCUS298</name>
</gene>
<feature type="transmembrane region" description="Helical" evidence="5">
    <location>
        <begin position="147"/>
        <end position="166"/>
    </location>
</feature>
<dbReference type="Pfam" id="PF01490">
    <property type="entry name" value="Aa_trans"/>
    <property type="match status" value="1"/>
</dbReference>
<dbReference type="FunFam" id="1.20.1740.10:FF:000052">
    <property type="entry name" value="Lysine histidine transporter-like 3"/>
    <property type="match status" value="1"/>
</dbReference>
<feature type="transmembrane region" description="Helical" evidence="5">
    <location>
        <begin position="178"/>
        <end position="200"/>
    </location>
</feature>
<dbReference type="GO" id="GO:0005774">
    <property type="term" value="C:vacuolar membrane"/>
    <property type="evidence" value="ECO:0007669"/>
    <property type="project" value="TreeGrafter"/>
</dbReference>
<dbReference type="GO" id="GO:0015179">
    <property type="term" value="F:L-amino acid transmembrane transporter activity"/>
    <property type="evidence" value="ECO:0007669"/>
    <property type="project" value="TreeGrafter"/>
</dbReference>
<dbReference type="Proteomes" id="UP001154078">
    <property type="component" value="Chromosome 1"/>
</dbReference>
<evidence type="ECO:0000313" key="7">
    <source>
        <dbReference type="EMBL" id="CAH0546045.1"/>
    </source>
</evidence>
<feature type="transmembrane region" description="Helical" evidence="5">
    <location>
        <begin position="251"/>
        <end position="275"/>
    </location>
</feature>
<feature type="transmembrane region" description="Helical" evidence="5">
    <location>
        <begin position="400"/>
        <end position="421"/>
    </location>
</feature>
<feature type="domain" description="Amino acid transporter transmembrane" evidence="6">
    <location>
        <begin position="30"/>
        <end position="421"/>
    </location>
</feature>
<accession>A0A9P0AQM3</accession>
<feature type="transmembrane region" description="Helical" evidence="5">
    <location>
        <begin position="220"/>
        <end position="239"/>
    </location>
</feature>
<dbReference type="PANTHER" id="PTHR22950">
    <property type="entry name" value="AMINO ACID TRANSPORTER"/>
    <property type="match status" value="1"/>
</dbReference>
<dbReference type="InterPro" id="IPR013057">
    <property type="entry name" value="AA_transpt_TM"/>
</dbReference>
<proteinExistence type="predicted"/>
<sequence length="438" mass="48578">MSEECHPLVASNKKLQCSENGVEITKKGLGLFSATVFVAGEMAGSGVLALPKAVVNCGFIGLILLLVFCGNAAYGGIKLGHCWQIIEERYPEHRKSTRNPYAVIADKAVGNFGSYLVSHCIRITLFGAGTVYILLAAQIFQELFANVLPVMSSCSYFLIIATLLVPPMWLASPKEFHYVGVGALFTTIIACILFFIQIIFDGTLESNKPIHRVHGFKDFFLSFGTLLFAFGGASTFPTIQNDMRNKKQFSTCVLVASGVILFLYLPLSAAGYYVYGEAVQYNITLSLTKSAYVYVANILMAVHLIFAFLIVTNPVSQELEESFNVPKVFGWKRCFLRTMMMIAMMLIGETFPQFGVILSLIGGSTITLLTFVFPPFFYMRLCDMESPKWSKRIIPLHEKIYMWQLVVIGLFGGCASTYSSINTIFGSDSFTKPCYWVQ</sequence>
<keyword evidence="4 5" id="KW-0472">Membrane</keyword>
<keyword evidence="3 5" id="KW-1133">Transmembrane helix</keyword>
<evidence type="ECO:0000256" key="5">
    <source>
        <dbReference type="SAM" id="Phobius"/>
    </source>
</evidence>
<evidence type="ECO:0000256" key="2">
    <source>
        <dbReference type="ARBA" id="ARBA00022692"/>
    </source>
</evidence>
<reference evidence="7" key="1">
    <citation type="submission" date="2021-12" db="EMBL/GenBank/DDBJ databases">
        <authorList>
            <person name="King R."/>
        </authorList>
    </citation>
    <scope>NUCLEOTIDE SEQUENCE</scope>
</reference>
<dbReference type="Gene3D" id="1.20.1740.10">
    <property type="entry name" value="Amino acid/polyamine transporter I"/>
    <property type="match status" value="1"/>
</dbReference>
<evidence type="ECO:0000256" key="1">
    <source>
        <dbReference type="ARBA" id="ARBA00004141"/>
    </source>
</evidence>
<evidence type="ECO:0000313" key="8">
    <source>
        <dbReference type="Proteomes" id="UP001154078"/>
    </source>
</evidence>
<keyword evidence="2 5" id="KW-0812">Transmembrane</keyword>
<protein>
    <recommendedName>
        <fullName evidence="6">Amino acid transporter transmembrane domain-containing protein</fullName>
    </recommendedName>
</protein>
<evidence type="ECO:0000256" key="4">
    <source>
        <dbReference type="ARBA" id="ARBA00023136"/>
    </source>
</evidence>
<feature type="transmembrane region" description="Helical" evidence="5">
    <location>
        <begin position="53"/>
        <end position="74"/>
    </location>
</feature>
<evidence type="ECO:0000256" key="3">
    <source>
        <dbReference type="ARBA" id="ARBA00022989"/>
    </source>
</evidence>